<evidence type="ECO:0000313" key="6">
    <source>
        <dbReference type="RefSeq" id="XP_025415847.1"/>
    </source>
</evidence>
<feature type="transmembrane region" description="Helical" evidence="4">
    <location>
        <begin position="30"/>
        <end position="49"/>
    </location>
</feature>
<keyword evidence="4" id="KW-1133">Transmembrane helix</keyword>
<keyword evidence="4" id="KW-0812">Transmembrane</keyword>
<keyword evidence="1" id="KW-1202">Platelet aggregation activating toxin</keyword>
<dbReference type="GO" id="GO:0005886">
    <property type="term" value="C:plasma membrane"/>
    <property type="evidence" value="ECO:0007669"/>
    <property type="project" value="TreeGrafter"/>
</dbReference>
<evidence type="ECO:0000313" key="5">
    <source>
        <dbReference type="Proteomes" id="UP000694846"/>
    </source>
</evidence>
<dbReference type="FunFam" id="1.10.246.130:FF:000001">
    <property type="entry name" value="Gamma-glutamyltransferase 5 isoform 1"/>
    <property type="match status" value="1"/>
</dbReference>
<feature type="binding site" evidence="3">
    <location>
        <begin position="434"/>
        <end position="436"/>
    </location>
    <ligand>
        <name>L-glutamate</name>
        <dbReference type="ChEBI" id="CHEBI:29985"/>
    </ligand>
</feature>
<dbReference type="GeneID" id="112687388"/>
<dbReference type="AlphaFoldDB" id="A0A8B8FYH5"/>
<reference evidence="6" key="1">
    <citation type="submission" date="2025-08" db="UniProtKB">
        <authorList>
            <consortium name="RefSeq"/>
        </authorList>
    </citation>
    <scope>IDENTIFICATION</scope>
    <source>
        <tissue evidence="6">Whole body</tissue>
    </source>
</reference>
<organism evidence="5 6">
    <name type="scientific">Sipha flava</name>
    <name type="common">yellow sugarcane aphid</name>
    <dbReference type="NCBI Taxonomy" id="143950"/>
    <lineage>
        <taxon>Eukaryota</taxon>
        <taxon>Metazoa</taxon>
        <taxon>Ecdysozoa</taxon>
        <taxon>Arthropoda</taxon>
        <taxon>Hexapoda</taxon>
        <taxon>Insecta</taxon>
        <taxon>Pterygota</taxon>
        <taxon>Neoptera</taxon>
        <taxon>Paraneoptera</taxon>
        <taxon>Hemiptera</taxon>
        <taxon>Sternorrhyncha</taxon>
        <taxon>Aphidomorpha</taxon>
        <taxon>Aphidoidea</taxon>
        <taxon>Aphididae</taxon>
        <taxon>Sipha</taxon>
    </lineage>
</organism>
<evidence type="ECO:0000256" key="2">
    <source>
        <dbReference type="PIRSR" id="PIRSR600101-1"/>
    </source>
</evidence>
<dbReference type="GO" id="GO:0006751">
    <property type="term" value="P:glutathione catabolic process"/>
    <property type="evidence" value="ECO:0007669"/>
    <property type="project" value="InterPro"/>
</dbReference>
<sequence>MKGYENLNISENTTLLRHLLDKPRLQSKRCLVLVGLVILAAILTFLIVFSEHVVDIELPDPEFPLPPSSMPMGLYSEVGVVSNGGPCAQIGVDVMSKGGNAVDAAIATMLCDGALCPEYMGIGGGFLMSIYNATTKKVMSINARETAPAAANSTMFVKDPHKSIYGGLAAAVPGELKGYSTIYNLYGGGVSWESLFHPTIKLCEEGIQISNRLSINLNNHEDLVKNDPMLREAFFNEKTGHVKQSGETYTLPKLAETMKIIIKEGSDAVYNGSLTPKLLEDLRKVGGIITEEDLANYKVEIKESFPVTLKNQFTVHVGPPPDSGIILAYILRILDGMLPAPDAGLDAHRLVEAFKFGFGERSRLGDSKFVKVSEIYEKVKSDSYIESIQAKISDNFTSLNPKFYGADFDMPDNHGTANMVVIDSAGNAVVGTSTLNTYFGCGFMSPSTGIIINNEMDDFSTPGVVNYYGIPSSSTNFIEPGKRPMSSMCPTIITDKKGDFFLGVGAAGGSKITLATAYVSALKLWYNKTLKEAVDKPRLYHQLVPMIVQYEYGTTKDVVQKLKSIGHPVERLKNTIGSAATAIGKSLSGTIEAMPDFRRPGNSSGY</sequence>
<keyword evidence="1" id="KW-1199">Hemostasis impairing toxin</keyword>
<dbReference type="RefSeq" id="XP_025415847.1">
    <property type="nucleotide sequence ID" value="XM_025560062.1"/>
</dbReference>
<gene>
    <name evidence="6" type="primary">LOC112687388</name>
</gene>
<feature type="active site" description="Nucleophile" evidence="2">
    <location>
        <position position="416"/>
    </location>
</feature>
<dbReference type="InterPro" id="IPR043137">
    <property type="entry name" value="GGT_ssub_C"/>
</dbReference>
<dbReference type="InterPro" id="IPR043138">
    <property type="entry name" value="GGT_lsub"/>
</dbReference>
<accession>A0A8B8FYH5</accession>
<name>A0A8B8FYH5_9HEMI</name>
<feature type="binding site" evidence="3">
    <location>
        <position position="144"/>
    </location>
    <ligand>
        <name>L-glutamate</name>
        <dbReference type="ChEBI" id="CHEBI:29985"/>
    </ligand>
</feature>
<dbReference type="Pfam" id="PF01019">
    <property type="entry name" value="G_glu_transpept"/>
    <property type="match status" value="1"/>
</dbReference>
<dbReference type="SUPFAM" id="SSF56235">
    <property type="entry name" value="N-terminal nucleophile aminohydrolases (Ntn hydrolases)"/>
    <property type="match status" value="1"/>
</dbReference>
<proteinExistence type="predicted"/>
<dbReference type="PANTHER" id="PTHR11686">
    <property type="entry name" value="GAMMA GLUTAMYL TRANSPEPTIDASE"/>
    <property type="match status" value="1"/>
</dbReference>
<dbReference type="PRINTS" id="PR01210">
    <property type="entry name" value="GGTRANSPTASE"/>
</dbReference>
<dbReference type="Gene3D" id="1.10.246.130">
    <property type="match status" value="1"/>
</dbReference>
<evidence type="ECO:0000256" key="1">
    <source>
        <dbReference type="ARBA" id="ARBA00084097"/>
    </source>
</evidence>
<evidence type="ECO:0000256" key="3">
    <source>
        <dbReference type="PIRSR" id="PIRSR600101-2"/>
    </source>
</evidence>
<protein>
    <submittedName>
        <fullName evidence="6">Glutathione hydrolase 1 proenzyme-like isoform X1</fullName>
    </submittedName>
</protein>
<dbReference type="Proteomes" id="UP000694846">
    <property type="component" value="Unplaced"/>
</dbReference>
<feature type="binding site" evidence="3">
    <location>
        <begin position="486"/>
        <end position="487"/>
    </location>
    <ligand>
        <name>L-glutamate</name>
        <dbReference type="ChEBI" id="CHEBI:29985"/>
    </ligand>
</feature>
<keyword evidence="4" id="KW-0472">Membrane</keyword>
<dbReference type="InterPro" id="IPR029055">
    <property type="entry name" value="Ntn_hydrolases_N"/>
</dbReference>
<dbReference type="OrthoDB" id="1081007at2759"/>
<dbReference type="PANTHER" id="PTHR11686:SF9">
    <property type="entry name" value="RE13973P"/>
    <property type="match status" value="1"/>
</dbReference>
<dbReference type="FunFam" id="3.60.20.40:FF:000001">
    <property type="entry name" value="Gamma-glutamyltranspeptidase 1"/>
    <property type="match status" value="1"/>
</dbReference>
<dbReference type="NCBIfam" id="TIGR00066">
    <property type="entry name" value="g_glut_trans"/>
    <property type="match status" value="1"/>
</dbReference>
<dbReference type="Gene3D" id="3.60.20.40">
    <property type="match status" value="1"/>
</dbReference>
<keyword evidence="5" id="KW-1185">Reference proteome</keyword>
<feature type="binding site" evidence="3">
    <location>
        <position position="458"/>
    </location>
    <ligand>
        <name>L-glutamate</name>
        <dbReference type="ChEBI" id="CHEBI:29985"/>
    </ligand>
</feature>
<dbReference type="InterPro" id="IPR000101">
    <property type="entry name" value="GGT_peptidase"/>
</dbReference>
<evidence type="ECO:0000256" key="4">
    <source>
        <dbReference type="SAM" id="Phobius"/>
    </source>
</evidence>
<dbReference type="GO" id="GO:0036374">
    <property type="term" value="F:glutathione hydrolase activity"/>
    <property type="evidence" value="ECO:0007669"/>
    <property type="project" value="InterPro"/>
</dbReference>
<feature type="binding site" evidence="3">
    <location>
        <position position="509"/>
    </location>
    <ligand>
        <name>L-glutamate</name>
        <dbReference type="ChEBI" id="CHEBI:29985"/>
    </ligand>
</feature>
<keyword evidence="1" id="KW-0800">Toxin</keyword>